<gene>
    <name evidence="7" type="ORF">BV898_09507</name>
</gene>
<dbReference type="GO" id="GO:0000226">
    <property type="term" value="P:microtubule cytoskeleton organization"/>
    <property type="evidence" value="ECO:0007669"/>
    <property type="project" value="TreeGrafter"/>
</dbReference>
<dbReference type="PROSITE" id="PS00018">
    <property type="entry name" value="EF_HAND_1"/>
    <property type="match status" value="1"/>
</dbReference>
<dbReference type="AlphaFoldDB" id="A0A1W0WMF8"/>
<dbReference type="SUPFAM" id="SSF47473">
    <property type="entry name" value="EF-hand"/>
    <property type="match status" value="1"/>
</dbReference>
<dbReference type="SMART" id="SM00320">
    <property type="entry name" value="WD40"/>
    <property type="match status" value="5"/>
</dbReference>
<accession>A0A1W0WMF8</accession>
<organism evidence="7 8">
    <name type="scientific">Hypsibius exemplaris</name>
    <name type="common">Freshwater tardigrade</name>
    <dbReference type="NCBI Taxonomy" id="2072580"/>
    <lineage>
        <taxon>Eukaryota</taxon>
        <taxon>Metazoa</taxon>
        <taxon>Ecdysozoa</taxon>
        <taxon>Tardigrada</taxon>
        <taxon>Eutardigrada</taxon>
        <taxon>Parachela</taxon>
        <taxon>Hypsibioidea</taxon>
        <taxon>Hypsibiidae</taxon>
        <taxon>Hypsibius</taxon>
    </lineage>
</organism>
<dbReference type="EMBL" id="MTYJ01000075">
    <property type="protein sequence ID" value="OQV16362.1"/>
    <property type="molecule type" value="Genomic_DNA"/>
</dbReference>
<dbReference type="InterPro" id="IPR001680">
    <property type="entry name" value="WD40_rpt"/>
</dbReference>
<evidence type="ECO:0000313" key="7">
    <source>
        <dbReference type="EMBL" id="OQV16362.1"/>
    </source>
</evidence>
<dbReference type="PANTHER" id="PTHR13720:SF58">
    <property type="entry name" value="HELP DOMAIN-CONTAINING PROTEIN"/>
    <property type="match status" value="1"/>
</dbReference>
<dbReference type="InterPro" id="IPR011992">
    <property type="entry name" value="EF-hand-dom_pair"/>
</dbReference>
<feature type="region of interest" description="Disordered" evidence="4">
    <location>
        <begin position="373"/>
        <end position="418"/>
    </location>
</feature>
<feature type="region of interest" description="Disordered" evidence="4">
    <location>
        <begin position="48"/>
        <end position="68"/>
    </location>
</feature>
<comment type="caution">
    <text evidence="7">The sequence shown here is derived from an EMBL/GenBank/DDBJ whole genome shotgun (WGS) entry which is preliminary data.</text>
</comment>
<feature type="compositionally biased region" description="Low complexity" evidence="4">
    <location>
        <begin position="48"/>
        <end position="63"/>
    </location>
</feature>
<sequence length="1134" mass="122692">MDISSVPTKKPLPLSRVVEAHTGGMLRNAIKNANKISAGTVARAAANGGAAGKSTSGTQSTAAEDPKKKNRFEMTDAIRAEMTHLLLEAVSKCSRQKMRFILMSLRQKGGIDSYMSYGDLAKILQDNGLVIPSMASGMILTACSDQLGIDSEKVWNLLMGVHSQSDRDSVRARKGMHLRTPVISVFADHGGDREILERMEAQFLGAPEDSTFDFTAFKNAVLGLDKTRQGYVANTQLLKVCREHGLPVKPDLLKSLLIRCDDDNNGKISHRELFVLVDKAFEGAMKVNPKLFAKKEEPIASTKKRGDAGRIIMEDGMVKVVNNRLSSTNSSDNKQSSVDTDDGGIQSDTIIDISSVPEYTVRKASLATNSVVSVGSEDGKPGGGRLGKMKGFLGGGRNKKGKGTGDTLTVGGGGGGGDNGSDNVSLASSIFSTISKVAAIAQRGDTTITTGANGLVEKPIHPVVRKIGDHKLVLWPPDEYFDTVTPKIRLPSLEWIYGYSGFAHRNNIHFLSGSATLVYFVGHVVVLYDVNKDTQRHYGEHDGLIQCIATASDGIVVATGQSATTTDGGAQIRVWTTDQLKTLHVLTSQNPNGSVLQVSVTGLCFSRDEDALVAIDEGKPRSLSVWSMESGQLLASKPCTESPVVCGLVSLRTSTKESWYIIYGRGLMEVWRIVPTEKRIDFVRQCIFGQIPKPSIVTCVVESVVPTGGAEKSHAMSADSDGNIIIWTDEMRPKTVLQHGNKVPVFTLCFLSPAHLMSGSRDGQISILRLHEDPVASTKAIIPEQYGGVRMLVPLTDPSAPGAITYTVIAGTTGNSIIKLNFTAASEELDAEKYELSVVTAGHFDEVGSLTTLLQQDKGGQSLAITAGMDGNINCFDLANHKVVWRVFLKDSMVTAMDCYAPFLAVGTSDAKLKLFQLGDSDLSLILQANVGAGKVSCIKFSPDGSRFAVASQETEIFMYKFADGTDMNITVIGKFDKHDFPVVSIDWSRNPARDNHYVIHSNSYEFENFLWDADSMDYLEEAHFYRNVKWFSQTCVLGFPAATSVTADGTVETFIVCTDVTPTFDMVAAVVQGQKGQLGLYSFPNANNAAAIKHMQPTYSSAIHAVRFCYISNRLCLLCVHGEDGSMSQWSLR</sequence>
<dbReference type="Pfam" id="PF23414">
    <property type="entry name" value="Beta-prop_EML_2"/>
    <property type="match status" value="1"/>
</dbReference>
<dbReference type="GO" id="GO:0072686">
    <property type="term" value="C:mitotic spindle"/>
    <property type="evidence" value="ECO:0007669"/>
    <property type="project" value="TreeGrafter"/>
</dbReference>
<evidence type="ECO:0000256" key="1">
    <source>
        <dbReference type="ARBA" id="ARBA00022574"/>
    </source>
</evidence>
<dbReference type="Pfam" id="PF23409">
    <property type="entry name" value="Beta-prop_EML"/>
    <property type="match status" value="1"/>
</dbReference>
<dbReference type="SUPFAM" id="SSF50998">
    <property type="entry name" value="Quinoprotein alcohol dehydrogenase-like"/>
    <property type="match status" value="1"/>
</dbReference>
<dbReference type="Gene3D" id="1.10.238.10">
    <property type="entry name" value="EF-hand"/>
    <property type="match status" value="1"/>
</dbReference>
<keyword evidence="2" id="KW-0677">Repeat</keyword>
<keyword evidence="8" id="KW-1185">Reference proteome</keyword>
<dbReference type="InterPro" id="IPR018247">
    <property type="entry name" value="EF_Hand_1_Ca_BS"/>
</dbReference>
<dbReference type="InterPro" id="IPR011047">
    <property type="entry name" value="Quinoprotein_ADH-like_sf"/>
</dbReference>
<dbReference type="Gene3D" id="2.130.10.10">
    <property type="entry name" value="YVTN repeat-like/Quinoprotein amine dehydrogenase"/>
    <property type="match status" value="2"/>
</dbReference>
<evidence type="ECO:0000256" key="4">
    <source>
        <dbReference type="SAM" id="MobiDB-lite"/>
    </source>
</evidence>
<keyword evidence="1" id="KW-0853">WD repeat</keyword>
<dbReference type="InterPro" id="IPR055442">
    <property type="entry name" value="Beta-prop_EML-like_2nd"/>
</dbReference>
<protein>
    <submittedName>
        <fullName evidence="7">Echinoderm microtubule-associated protein-like 1</fullName>
    </submittedName>
</protein>
<feature type="compositionally biased region" description="Gly residues" evidence="4">
    <location>
        <begin position="381"/>
        <end position="396"/>
    </location>
</feature>
<dbReference type="InterPro" id="IPR055439">
    <property type="entry name" value="Beta-prop_EML_1st"/>
</dbReference>
<proteinExistence type="predicted"/>
<feature type="domain" description="EML-like second beta-propeller" evidence="6">
    <location>
        <begin position="862"/>
        <end position="1132"/>
    </location>
</feature>
<evidence type="ECO:0000256" key="3">
    <source>
        <dbReference type="ARBA" id="ARBA00022837"/>
    </source>
</evidence>
<dbReference type="OrthoDB" id="47802at2759"/>
<name>A0A1W0WMF8_HYPEX</name>
<dbReference type="InterPro" id="IPR015943">
    <property type="entry name" value="WD40/YVTN_repeat-like_dom_sf"/>
</dbReference>
<feature type="domain" description="EML-like first beta-propeller" evidence="5">
    <location>
        <begin position="534"/>
        <end position="819"/>
    </location>
</feature>
<dbReference type="GO" id="GO:0008017">
    <property type="term" value="F:microtubule binding"/>
    <property type="evidence" value="ECO:0007669"/>
    <property type="project" value="TreeGrafter"/>
</dbReference>
<dbReference type="InterPro" id="IPR050630">
    <property type="entry name" value="WD_repeat_EMAP"/>
</dbReference>
<keyword evidence="3" id="KW-0106">Calcium</keyword>
<dbReference type="PANTHER" id="PTHR13720">
    <property type="entry name" value="WD-40 REPEAT PROTEIN"/>
    <property type="match status" value="1"/>
</dbReference>
<evidence type="ECO:0000259" key="5">
    <source>
        <dbReference type="Pfam" id="PF23409"/>
    </source>
</evidence>
<evidence type="ECO:0000313" key="8">
    <source>
        <dbReference type="Proteomes" id="UP000192578"/>
    </source>
</evidence>
<evidence type="ECO:0000259" key="6">
    <source>
        <dbReference type="Pfam" id="PF23414"/>
    </source>
</evidence>
<evidence type="ECO:0000256" key="2">
    <source>
        <dbReference type="ARBA" id="ARBA00022737"/>
    </source>
</evidence>
<dbReference type="Proteomes" id="UP000192578">
    <property type="component" value="Unassembled WGS sequence"/>
</dbReference>
<reference evidence="8" key="1">
    <citation type="submission" date="2017-01" db="EMBL/GenBank/DDBJ databases">
        <title>Comparative genomics of anhydrobiosis in the tardigrade Hypsibius dujardini.</title>
        <authorList>
            <person name="Yoshida Y."/>
            <person name="Koutsovoulos G."/>
            <person name="Laetsch D."/>
            <person name="Stevens L."/>
            <person name="Kumar S."/>
            <person name="Horikawa D."/>
            <person name="Ishino K."/>
            <person name="Komine S."/>
            <person name="Tomita M."/>
            <person name="Blaxter M."/>
            <person name="Arakawa K."/>
        </authorList>
    </citation>
    <scope>NUCLEOTIDE SEQUENCE [LARGE SCALE GENOMIC DNA]</scope>
    <source>
        <strain evidence="8">Z151</strain>
    </source>
</reference>